<dbReference type="InterPro" id="IPR002110">
    <property type="entry name" value="Ankyrin_rpt"/>
</dbReference>
<dbReference type="InterPro" id="IPR036869">
    <property type="entry name" value="J_dom_sf"/>
</dbReference>
<keyword evidence="2 3" id="KW-0040">ANK repeat</keyword>
<evidence type="ECO:0000313" key="6">
    <source>
        <dbReference type="Proteomes" id="UP001165065"/>
    </source>
</evidence>
<accession>A0A9W7L9R0</accession>
<dbReference type="PRINTS" id="PR00625">
    <property type="entry name" value="JDOMAIN"/>
</dbReference>
<sequence length="511" mass="56938">MAAIASTSDGVVAESRKPPSCSLVDAEADLRCPICDVSLPTMRAVRTHLTSDRHSVADKDKLTEYVQLTRMRSKDRRYEGGLAKNISSGEDRKAVTVDFEITDKTFNIRFGENANEQMVVTKVSTKSCLYSERPMLVGARVISLGGYDARSRAKLNVAFRKIGASRPLTLRVLVAEGGREGFLTENAMLRKSEERERGDGREKEMNFYDVLGLDSDTGSDKISDAYRKLSLKHHPDKGGDPNMFRNINAAYRVLSQQSTRAKYDKQTKKLHPFIAACQNNDIAALRRFDTDAFTNSDSAEHIVDRHGSNALHYAAGFGASPQVLDFLIDECNIPVDCTTKIVKHQASSRTPLHWAARNGHLEICKYLIARGADATRGTSDGTTAVHWSLWNEHKETCAYLISDEVGMDINVLNSFKCNAGHFIGLNGNVDCMRFFAASGGDIRMRNNQGHSCIHKAAWRGRMALLGYLLKEGGMEREEFFRADENGYKPEDIAKLGGQEEVVEWLRALEER</sequence>
<dbReference type="PROSITE" id="PS50297">
    <property type="entry name" value="ANK_REP_REGION"/>
    <property type="match status" value="1"/>
</dbReference>
<feature type="repeat" description="ANK" evidence="3">
    <location>
        <begin position="347"/>
        <end position="379"/>
    </location>
</feature>
<name>A0A9W7L9R0_9STRA</name>
<keyword evidence="1" id="KW-0677">Repeat</keyword>
<evidence type="ECO:0000313" key="5">
    <source>
        <dbReference type="EMBL" id="GMI42058.1"/>
    </source>
</evidence>
<proteinExistence type="predicted"/>
<evidence type="ECO:0000256" key="3">
    <source>
        <dbReference type="PROSITE-ProRule" id="PRU00023"/>
    </source>
</evidence>
<dbReference type="PROSITE" id="PS50076">
    <property type="entry name" value="DNAJ_2"/>
    <property type="match status" value="1"/>
</dbReference>
<dbReference type="AlphaFoldDB" id="A0A9W7L9R0"/>
<dbReference type="Gene3D" id="1.10.287.110">
    <property type="entry name" value="DnaJ domain"/>
    <property type="match status" value="1"/>
</dbReference>
<dbReference type="Proteomes" id="UP001165065">
    <property type="component" value="Unassembled WGS sequence"/>
</dbReference>
<comment type="caution">
    <text evidence="5">The sequence shown here is derived from an EMBL/GenBank/DDBJ whole genome shotgun (WGS) entry which is preliminary data.</text>
</comment>
<dbReference type="PANTHER" id="PTHR24198:SF165">
    <property type="entry name" value="ANKYRIN REPEAT-CONTAINING PROTEIN-RELATED"/>
    <property type="match status" value="1"/>
</dbReference>
<dbReference type="SUPFAM" id="SSF48403">
    <property type="entry name" value="Ankyrin repeat"/>
    <property type="match status" value="1"/>
</dbReference>
<dbReference type="SMART" id="SM00271">
    <property type="entry name" value="DnaJ"/>
    <property type="match status" value="1"/>
</dbReference>
<dbReference type="InterPro" id="IPR036770">
    <property type="entry name" value="Ankyrin_rpt-contain_sf"/>
</dbReference>
<dbReference type="Pfam" id="PF12796">
    <property type="entry name" value="Ank_2"/>
    <property type="match status" value="1"/>
</dbReference>
<feature type="domain" description="J" evidence="4">
    <location>
        <begin position="206"/>
        <end position="267"/>
    </location>
</feature>
<dbReference type="PANTHER" id="PTHR24198">
    <property type="entry name" value="ANKYRIN REPEAT AND PROTEIN KINASE DOMAIN-CONTAINING PROTEIN"/>
    <property type="match status" value="1"/>
</dbReference>
<dbReference type="PROSITE" id="PS50088">
    <property type="entry name" value="ANK_REPEAT"/>
    <property type="match status" value="1"/>
</dbReference>
<dbReference type="SMART" id="SM00248">
    <property type="entry name" value="ANK"/>
    <property type="match status" value="5"/>
</dbReference>
<dbReference type="Pfam" id="PF00226">
    <property type="entry name" value="DnaJ"/>
    <property type="match status" value="1"/>
</dbReference>
<dbReference type="InterPro" id="IPR001623">
    <property type="entry name" value="DnaJ_domain"/>
</dbReference>
<dbReference type="SUPFAM" id="SSF46565">
    <property type="entry name" value="Chaperone J-domain"/>
    <property type="match status" value="1"/>
</dbReference>
<dbReference type="Gene3D" id="1.25.40.20">
    <property type="entry name" value="Ankyrin repeat-containing domain"/>
    <property type="match status" value="2"/>
</dbReference>
<protein>
    <recommendedName>
        <fullName evidence="4">J domain-containing protein</fullName>
    </recommendedName>
</protein>
<dbReference type="EMBL" id="BRYA01000165">
    <property type="protein sequence ID" value="GMI42058.1"/>
    <property type="molecule type" value="Genomic_DNA"/>
</dbReference>
<organism evidence="5 6">
    <name type="scientific">Triparma columacea</name>
    <dbReference type="NCBI Taxonomy" id="722753"/>
    <lineage>
        <taxon>Eukaryota</taxon>
        <taxon>Sar</taxon>
        <taxon>Stramenopiles</taxon>
        <taxon>Ochrophyta</taxon>
        <taxon>Bolidophyceae</taxon>
        <taxon>Parmales</taxon>
        <taxon>Triparmaceae</taxon>
        <taxon>Triparma</taxon>
    </lineage>
</organism>
<gene>
    <name evidence="5" type="ORF">TrCOL_g1749</name>
</gene>
<evidence type="ECO:0000256" key="1">
    <source>
        <dbReference type="ARBA" id="ARBA00022737"/>
    </source>
</evidence>
<evidence type="ECO:0000256" key="2">
    <source>
        <dbReference type="ARBA" id="ARBA00023043"/>
    </source>
</evidence>
<keyword evidence="6" id="KW-1185">Reference proteome</keyword>
<dbReference type="OrthoDB" id="60897at2759"/>
<dbReference type="CDD" id="cd06257">
    <property type="entry name" value="DnaJ"/>
    <property type="match status" value="1"/>
</dbReference>
<evidence type="ECO:0000259" key="4">
    <source>
        <dbReference type="PROSITE" id="PS50076"/>
    </source>
</evidence>
<reference evidence="6" key="1">
    <citation type="journal article" date="2023" name="Commun. Biol.">
        <title>Genome analysis of Parmales, the sister group of diatoms, reveals the evolutionary specialization of diatoms from phago-mixotrophs to photoautotrophs.</title>
        <authorList>
            <person name="Ban H."/>
            <person name="Sato S."/>
            <person name="Yoshikawa S."/>
            <person name="Yamada K."/>
            <person name="Nakamura Y."/>
            <person name="Ichinomiya M."/>
            <person name="Sato N."/>
            <person name="Blanc-Mathieu R."/>
            <person name="Endo H."/>
            <person name="Kuwata A."/>
            <person name="Ogata H."/>
        </authorList>
    </citation>
    <scope>NUCLEOTIDE SEQUENCE [LARGE SCALE GENOMIC DNA]</scope>
</reference>